<dbReference type="GO" id="GO:0000723">
    <property type="term" value="P:telomere maintenance"/>
    <property type="evidence" value="ECO:0007669"/>
    <property type="project" value="TreeGrafter"/>
</dbReference>
<feature type="region of interest" description="Disordered" evidence="3">
    <location>
        <begin position="184"/>
        <end position="210"/>
    </location>
</feature>
<protein>
    <recommendedName>
        <fullName evidence="4">RecA family profile 1 domain-containing protein</fullName>
    </recommendedName>
</protein>
<comment type="subcellular location">
    <subcellularLocation>
        <location evidence="1">Nucleus</location>
    </subcellularLocation>
</comment>
<evidence type="ECO:0000256" key="2">
    <source>
        <dbReference type="ARBA" id="ARBA00023242"/>
    </source>
</evidence>
<proteinExistence type="predicted"/>
<dbReference type="InterPro" id="IPR051988">
    <property type="entry name" value="HRR_RAD51_Paralog"/>
</dbReference>
<dbReference type="InterPro" id="IPR027417">
    <property type="entry name" value="P-loop_NTPase"/>
</dbReference>
<organism evidence="5 6">
    <name type="scientific">Heterodermia speciosa</name>
    <dbReference type="NCBI Taxonomy" id="116794"/>
    <lineage>
        <taxon>Eukaryota</taxon>
        <taxon>Fungi</taxon>
        <taxon>Dikarya</taxon>
        <taxon>Ascomycota</taxon>
        <taxon>Pezizomycotina</taxon>
        <taxon>Lecanoromycetes</taxon>
        <taxon>OSLEUM clade</taxon>
        <taxon>Lecanoromycetidae</taxon>
        <taxon>Caliciales</taxon>
        <taxon>Physciaceae</taxon>
        <taxon>Heterodermia</taxon>
    </lineage>
</organism>
<evidence type="ECO:0000313" key="6">
    <source>
        <dbReference type="Proteomes" id="UP000664521"/>
    </source>
</evidence>
<dbReference type="Proteomes" id="UP000664521">
    <property type="component" value="Unassembled WGS sequence"/>
</dbReference>
<dbReference type="SUPFAM" id="SSF52540">
    <property type="entry name" value="P-loop containing nucleoside triphosphate hydrolases"/>
    <property type="match status" value="1"/>
</dbReference>
<dbReference type="GO" id="GO:0005657">
    <property type="term" value="C:replication fork"/>
    <property type="evidence" value="ECO:0007669"/>
    <property type="project" value="TreeGrafter"/>
</dbReference>
<dbReference type="PANTHER" id="PTHR46457:SF1">
    <property type="entry name" value="DNA REPAIR PROTEIN RAD51 HOMOLOG 4"/>
    <property type="match status" value="1"/>
</dbReference>
<dbReference type="PANTHER" id="PTHR46457">
    <property type="entry name" value="DNA REPAIR PROTEIN RAD51 HOMOLOG 4"/>
    <property type="match status" value="1"/>
</dbReference>
<keyword evidence="2" id="KW-0539">Nucleus</keyword>
<accession>A0A8H3IX65</accession>
<dbReference type="GO" id="GO:0003697">
    <property type="term" value="F:single-stranded DNA binding"/>
    <property type="evidence" value="ECO:0007669"/>
    <property type="project" value="TreeGrafter"/>
</dbReference>
<comment type="caution">
    <text evidence="5">The sequence shown here is derived from an EMBL/GenBank/DDBJ whole genome shotgun (WGS) entry which is preliminary data.</text>
</comment>
<dbReference type="PROSITE" id="PS50162">
    <property type="entry name" value="RECA_2"/>
    <property type="match status" value="1"/>
</dbReference>
<name>A0A8H3IX65_9LECA</name>
<dbReference type="InterPro" id="IPR020588">
    <property type="entry name" value="RecA_ATP-bd"/>
</dbReference>
<dbReference type="OrthoDB" id="336321at2759"/>
<dbReference type="EMBL" id="CAJPDS010000056">
    <property type="protein sequence ID" value="CAF9930624.1"/>
    <property type="molecule type" value="Genomic_DNA"/>
</dbReference>
<dbReference type="GO" id="GO:0007131">
    <property type="term" value="P:reciprocal meiotic recombination"/>
    <property type="evidence" value="ECO:0007669"/>
    <property type="project" value="TreeGrafter"/>
</dbReference>
<reference evidence="5" key="1">
    <citation type="submission" date="2021-03" db="EMBL/GenBank/DDBJ databases">
        <authorList>
            <person name="Tagirdzhanova G."/>
        </authorList>
    </citation>
    <scope>NUCLEOTIDE SEQUENCE</scope>
</reference>
<dbReference type="GO" id="GO:0042148">
    <property type="term" value="P:DNA strand invasion"/>
    <property type="evidence" value="ECO:0007669"/>
    <property type="project" value="TreeGrafter"/>
</dbReference>
<dbReference type="AlphaFoldDB" id="A0A8H3IX65"/>
<dbReference type="Gene3D" id="3.40.50.300">
    <property type="entry name" value="P-loop containing nucleotide triphosphate hydrolases"/>
    <property type="match status" value="1"/>
</dbReference>
<dbReference type="Pfam" id="PF08423">
    <property type="entry name" value="Rad51"/>
    <property type="match status" value="1"/>
</dbReference>
<dbReference type="PRINTS" id="PR01874">
    <property type="entry name" value="DNAREPAIRADA"/>
</dbReference>
<evidence type="ECO:0000256" key="3">
    <source>
        <dbReference type="SAM" id="MobiDB-lite"/>
    </source>
</evidence>
<evidence type="ECO:0000313" key="5">
    <source>
        <dbReference type="EMBL" id="CAF9930624.1"/>
    </source>
</evidence>
<dbReference type="GO" id="GO:0000400">
    <property type="term" value="F:four-way junction DNA binding"/>
    <property type="evidence" value="ECO:0007669"/>
    <property type="project" value="TreeGrafter"/>
</dbReference>
<dbReference type="GO" id="GO:0005524">
    <property type="term" value="F:ATP binding"/>
    <property type="evidence" value="ECO:0007669"/>
    <property type="project" value="InterPro"/>
</dbReference>
<evidence type="ECO:0000256" key="1">
    <source>
        <dbReference type="ARBA" id="ARBA00004123"/>
    </source>
</evidence>
<feature type="domain" description="RecA family profile 1" evidence="4">
    <location>
        <begin position="27"/>
        <end position="277"/>
    </location>
</feature>
<dbReference type="GO" id="GO:0140664">
    <property type="term" value="F:ATP-dependent DNA damage sensor activity"/>
    <property type="evidence" value="ECO:0007669"/>
    <property type="project" value="InterPro"/>
</dbReference>
<keyword evidence="6" id="KW-1185">Reference proteome</keyword>
<evidence type="ECO:0000259" key="4">
    <source>
        <dbReference type="PROSITE" id="PS50162"/>
    </source>
</evidence>
<sequence length="384" mass="41421">MEAQLQTPAPVVGASLLRAALSRQTHLPERLSSGSAAIDDQALGGGFRYGEITAIAGAHGTGKTTIAFHAIASHLLSSPHGEVAFIDTSNTFSPVRLRDVLALRLRVQRQRTTFHQSGYVYTKQPADPEPMTEELAEEATAMLDRVKLMRVFDVAGLVEAVSEITESCEPVAEVSTETGVLRPGVVADSQDDLSENAGSEELDTGERAERLPLQDHGTVPAQSGKVGVVIVDTIADIFGPLMAKSQVQGQGLLTSFMRSLRHLTTRQQICTIISNAVVGLVLSKNQLYQQKPEENASIFYSIAGKPALGKSFTYLIDTSIMLSSLPKTAEDAGSEYGDNIQGRKPQYCGILEVLHDKNGIRAEDWVAYEMIDSLKLRSIADGRS</sequence>
<dbReference type="InterPro" id="IPR013632">
    <property type="entry name" value="Rad51_C"/>
</dbReference>
<dbReference type="GO" id="GO:0000724">
    <property type="term" value="P:double-strand break repair via homologous recombination"/>
    <property type="evidence" value="ECO:0007669"/>
    <property type="project" value="TreeGrafter"/>
</dbReference>
<dbReference type="GO" id="GO:0033063">
    <property type="term" value="C:Rad51B-Rad51C-Rad51D-XRCC2 complex"/>
    <property type="evidence" value="ECO:0007669"/>
    <property type="project" value="TreeGrafter"/>
</dbReference>
<gene>
    <name evidence="5" type="ORF">HETSPECPRED_007673</name>
</gene>
<feature type="compositionally biased region" description="Acidic residues" evidence="3">
    <location>
        <begin position="189"/>
        <end position="203"/>
    </location>
</feature>
<dbReference type="GO" id="GO:0005815">
    <property type="term" value="C:microtubule organizing center"/>
    <property type="evidence" value="ECO:0007669"/>
    <property type="project" value="TreeGrafter"/>
</dbReference>